<feature type="transmembrane region" description="Helical" evidence="8">
    <location>
        <begin position="517"/>
        <end position="535"/>
    </location>
</feature>
<dbReference type="Pfam" id="PF25987">
    <property type="entry name" value="PRRT3"/>
    <property type="match status" value="2"/>
</dbReference>
<protein>
    <recommendedName>
        <fullName evidence="9">Proline-rich transmembrane protein 3/4 domain-containing protein</fullName>
    </recommendedName>
</protein>
<feature type="domain" description="Proline-rich transmembrane protein 3/4" evidence="9">
    <location>
        <begin position="505"/>
        <end position="598"/>
    </location>
</feature>
<comment type="subcellular location">
    <subcellularLocation>
        <location evidence="1">Membrane</location>
        <topology evidence="1">Multi-pass membrane protein</topology>
    </subcellularLocation>
</comment>
<reference evidence="10" key="1">
    <citation type="journal article" date="2023" name="Mol. Biol. Evol.">
        <title>Third-Generation Sequencing Reveals the Adaptive Role of the Epigenome in Three Deep-Sea Polychaetes.</title>
        <authorList>
            <person name="Perez M."/>
            <person name="Aroh O."/>
            <person name="Sun Y."/>
            <person name="Lan Y."/>
            <person name="Juniper S.K."/>
            <person name="Young C.R."/>
            <person name="Angers B."/>
            <person name="Qian P.Y."/>
        </authorList>
    </citation>
    <scope>NUCLEOTIDE SEQUENCE</scope>
    <source>
        <strain evidence="10">P08H-3</strain>
    </source>
</reference>
<evidence type="ECO:0000256" key="1">
    <source>
        <dbReference type="ARBA" id="ARBA00004141"/>
    </source>
</evidence>
<sequence length="601" mass="67808">MISNWTASHNDVYPEPHPDWRISLPAWGWAWHVHTYGMGSLYGLLAIYDVGILVQLSRRLRTQPFILTICTATLFLSAINVAYLLGDPYGSRGLYPIAVFEVLRGLTYPCLTTQLGALEILILGMTKINFGIRSTLTQRLFAVFSVLHYASTALIYTWASVDRDLHLLILLSQAIYITFGLALCFIFTYNSYRVTQFTSETNRVLKEISRYSKLRREARHSGNQRQLAANRISKPRMRGAATVTTGAATLGSAGDCSEFDSGAESSDTLSLYEDALRELEQNGFRMDTMSAPTGVEPEAVMTSLHENRYTFNDSQLSLDLSSESDYVTEGPSPNASGLSTDERFGDRRPVEDDKNAFLTSSTLSKRLRNLFVVVKKRRTMNGCRVAFRKVPSKRSRYINGHVNRGFDRDNHCGSRLLTKSGRQIPNEMPLMAATRQQSHDACAEMQDGGYMADTEVATPGEGKKKKRNRKNSAADEEEDDSENSHVVPMTFQLPVYTGYLGLHRIRQGRVLRKVHKVTYIAVVFVFCTCVLQVYAMFGDLGVLSRNKVAEPWPWFIFNALSRLCEFTAAIVMTVVAHRLGSQRYRTRRKRDCTKMEIQTRC</sequence>
<feature type="transmembrane region" description="Helical" evidence="8">
    <location>
        <begin position="165"/>
        <end position="189"/>
    </location>
</feature>
<feature type="transmembrane region" description="Helical" evidence="8">
    <location>
        <begin position="555"/>
        <end position="580"/>
    </location>
</feature>
<name>A0AAD9JCG7_9ANNE</name>
<comment type="caution">
    <text evidence="10">The sequence shown here is derived from an EMBL/GenBank/DDBJ whole genome shotgun (WGS) entry which is preliminary data.</text>
</comment>
<feature type="domain" description="Proline-rich transmembrane protein 3/4" evidence="9">
    <location>
        <begin position="12"/>
        <end position="217"/>
    </location>
</feature>
<evidence type="ECO:0000256" key="7">
    <source>
        <dbReference type="SAM" id="MobiDB-lite"/>
    </source>
</evidence>
<keyword evidence="3 8" id="KW-0812">Transmembrane</keyword>
<feature type="region of interest" description="Disordered" evidence="7">
    <location>
        <begin position="453"/>
        <end position="484"/>
    </location>
</feature>
<feature type="transmembrane region" description="Helical" evidence="8">
    <location>
        <begin position="33"/>
        <end position="53"/>
    </location>
</feature>
<evidence type="ECO:0000313" key="10">
    <source>
        <dbReference type="EMBL" id="KAK2150314.1"/>
    </source>
</evidence>
<feature type="transmembrane region" description="Helical" evidence="8">
    <location>
        <begin position="140"/>
        <end position="159"/>
    </location>
</feature>
<dbReference type="InterPro" id="IPR052836">
    <property type="entry name" value="PRRT_domain-containing"/>
</dbReference>
<feature type="transmembrane region" description="Helical" evidence="8">
    <location>
        <begin position="65"/>
        <end position="86"/>
    </location>
</feature>
<organism evidence="10 11">
    <name type="scientific">Paralvinella palmiformis</name>
    <dbReference type="NCBI Taxonomy" id="53620"/>
    <lineage>
        <taxon>Eukaryota</taxon>
        <taxon>Metazoa</taxon>
        <taxon>Spiralia</taxon>
        <taxon>Lophotrochozoa</taxon>
        <taxon>Annelida</taxon>
        <taxon>Polychaeta</taxon>
        <taxon>Sedentaria</taxon>
        <taxon>Canalipalpata</taxon>
        <taxon>Terebellida</taxon>
        <taxon>Terebelliformia</taxon>
        <taxon>Alvinellidae</taxon>
        <taxon>Paralvinella</taxon>
    </lineage>
</organism>
<evidence type="ECO:0000256" key="2">
    <source>
        <dbReference type="ARBA" id="ARBA00022553"/>
    </source>
</evidence>
<dbReference type="EMBL" id="JAODUP010000412">
    <property type="protein sequence ID" value="KAK2150314.1"/>
    <property type="molecule type" value="Genomic_DNA"/>
</dbReference>
<evidence type="ECO:0000256" key="8">
    <source>
        <dbReference type="SAM" id="Phobius"/>
    </source>
</evidence>
<evidence type="ECO:0000256" key="6">
    <source>
        <dbReference type="ARBA" id="ARBA00023136"/>
    </source>
</evidence>
<dbReference type="PANTHER" id="PTHR35578">
    <property type="entry name" value="PROLINE-RICH TRANSMEMBRANE PROTEIN 4-RELATED"/>
    <property type="match status" value="1"/>
</dbReference>
<keyword evidence="5 8" id="KW-1133">Transmembrane helix</keyword>
<dbReference type="Proteomes" id="UP001208570">
    <property type="component" value="Unassembled WGS sequence"/>
</dbReference>
<evidence type="ECO:0000256" key="5">
    <source>
        <dbReference type="ARBA" id="ARBA00022989"/>
    </source>
</evidence>
<keyword evidence="2" id="KW-0597">Phosphoprotein</keyword>
<proteinExistence type="predicted"/>
<keyword evidence="6 8" id="KW-0472">Membrane</keyword>
<evidence type="ECO:0000313" key="11">
    <source>
        <dbReference type="Proteomes" id="UP001208570"/>
    </source>
</evidence>
<keyword evidence="4" id="KW-0732">Signal</keyword>
<evidence type="ECO:0000256" key="3">
    <source>
        <dbReference type="ARBA" id="ARBA00022692"/>
    </source>
</evidence>
<evidence type="ECO:0000256" key="4">
    <source>
        <dbReference type="ARBA" id="ARBA00022729"/>
    </source>
</evidence>
<keyword evidence="11" id="KW-1185">Reference proteome</keyword>
<dbReference type="InterPro" id="IPR059081">
    <property type="entry name" value="PRRT3-4"/>
</dbReference>
<accession>A0AAD9JCG7</accession>
<feature type="transmembrane region" description="Helical" evidence="8">
    <location>
        <begin position="106"/>
        <end position="128"/>
    </location>
</feature>
<feature type="compositionally biased region" description="Basic and acidic residues" evidence="7">
    <location>
        <begin position="340"/>
        <end position="349"/>
    </location>
</feature>
<dbReference type="PANTHER" id="PTHR35578:SF6">
    <property type="entry name" value="PROLINE-RICH TRANSMEMBRANE PROTEIN 4"/>
    <property type="match status" value="1"/>
</dbReference>
<feature type="region of interest" description="Disordered" evidence="7">
    <location>
        <begin position="321"/>
        <end position="349"/>
    </location>
</feature>
<evidence type="ECO:0000259" key="9">
    <source>
        <dbReference type="Pfam" id="PF25987"/>
    </source>
</evidence>
<dbReference type="AlphaFoldDB" id="A0AAD9JCG7"/>
<gene>
    <name evidence="10" type="ORF">LSH36_412g01010</name>
</gene>